<keyword evidence="3" id="KW-0472">Membrane</keyword>
<keyword evidence="1" id="KW-0175">Coiled coil</keyword>
<protein>
    <submittedName>
        <fullName evidence="4">24969_t:CDS:1</fullName>
    </submittedName>
</protein>
<evidence type="ECO:0000313" key="5">
    <source>
        <dbReference type="Proteomes" id="UP000789405"/>
    </source>
</evidence>
<keyword evidence="3" id="KW-1133">Transmembrane helix</keyword>
<keyword evidence="3" id="KW-0812">Transmembrane</keyword>
<name>A0A9N8VGV9_9GLOM</name>
<evidence type="ECO:0000256" key="1">
    <source>
        <dbReference type="SAM" id="Coils"/>
    </source>
</evidence>
<feature type="compositionally biased region" description="Low complexity" evidence="2">
    <location>
        <begin position="287"/>
        <end position="338"/>
    </location>
</feature>
<gene>
    <name evidence="4" type="ORF">DERYTH_LOCUS449</name>
</gene>
<evidence type="ECO:0000256" key="2">
    <source>
        <dbReference type="SAM" id="MobiDB-lite"/>
    </source>
</evidence>
<dbReference type="Gene3D" id="6.10.250.3110">
    <property type="match status" value="1"/>
</dbReference>
<organism evidence="4 5">
    <name type="scientific">Dentiscutata erythropus</name>
    <dbReference type="NCBI Taxonomy" id="1348616"/>
    <lineage>
        <taxon>Eukaryota</taxon>
        <taxon>Fungi</taxon>
        <taxon>Fungi incertae sedis</taxon>
        <taxon>Mucoromycota</taxon>
        <taxon>Glomeromycotina</taxon>
        <taxon>Glomeromycetes</taxon>
        <taxon>Diversisporales</taxon>
        <taxon>Gigasporaceae</taxon>
        <taxon>Dentiscutata</taxon>
    </lineage>
</organism>
<feature type="coiled-coil region" evidence="1">
    <location>
        <begin position="500"/>
        <end position="555"/>
    </location>
</feature>
<feature type="transmembrane region" description="Helical" evidence="3">
    <location>
        <begin position="474"/>
        <end position="494"/>
    </location>
</feature>
<evidence type="ECO:0000313" key="4">
    <source>
        <dbReference type="EMBL" id="CAG8449837.1"/>
    </source>
</evidence>
<sequence>MIKQKTTQKKVITKKPKPVKLKENNTTILVKKNCNNTCWYCYTKEPGVCNSSCTCCFQSTNQNYFTVECGIKTYKKEQTQYNSFINRRRNRANIDTPAVISDGYNTLLFWPQQYYLSQLLFKDILFNNNTCTKHILDFYQIFKLTIFGHVNDSIQSLTVEEGNVKNKYVFPLAEGQGEQDTNDVYIINLIRKSFRVRLLILKQDNTCQLTQDEGIGQNASLLSSAVFENLSNLIDSCCIEKNWCITAFNNDNTNNRPTLIQINTGLLLTDTDKPTQPTPTRPFEDSNTPTPTTTILTPTTTNLSTTTTITTPTPTITTLTPTITIPTPTITTPTPTISLPTTTTTITFPKPYTNIDITTTKTTKTTTVLQTILKPVSKTTTTINTTTTIPKPEQFNNLISCSIRKDEFKESEIKTHLKNHIKNYLPKDTICDKLNLKKQSTVYNKMREIINKLTDIQVKDLVDKIQKLIEQYDFLIYPFSFINFIYNYCIYSLLIKIMSSSTISNKINEITNENNDLKNENNNLKNDIEGLSEENNNFKNNIEDLQRRLLEYQNYKKILAH</sequence>
<reference evidence="4" key="1">
    <citation type="submission" date="2021-06" db="EMBL/GenBank/DDBJ databases">
        <authorList>
            <person name="Kallberg Y."/>
            <person name="Tangrot J."/>
            <person name="Rosling A."/>
        </authorList>
    </citation>
    <scope>NUCLEOTIDE SEQUENCE</scope>
    <source>
        <strain evidence="4">MA453B</strain>
    </source>
</reference>
<accession>A0A9N8VGV9</accession>
<comment type="caution">
    <text evidence="4">The sequence shown here is derived from an EMBL/GenBank/DDBJ whole genome shotgun (WGS) entry which is preliminary data.</text>
</comment>
<proteinExistence type="predicted"/>
<dbReference type="AlphaFoldDB" id="A0A9N8VGV9"/>
<dbReference type="EMBL" id="CAJVPY010000100">
    <property type="protein sequence ID" value="CAG8449837.1"/>
    <property type="molecule type" value="Genomic_DNA"/>
</dbReference>
<dbReference type="Proteomes" id="UP000789405">
    <property type="component" value="Unassembled WGS sequence"/>
</dbReference>
<feature type="region of interest" description="Disordered" evidence="2">
    <location>
        <begin position="269"/>
        <end position="338"/>
    </location>
</feature>
<evidence type="ECO:0000256" key="3">
    <source>
        <dbReference type="SAM" id="Phobius"/>
    </source>
</evidence>
<keyword evidence="5" id="KW-1185">Reference proteome</keyword>